<evidence type="ECO:0000313" key="13">
    <source>
        <dbReference type="EMBL" id="MDQ0166363.1"/>
    </source>
</evidence>
<keyword evidence="5 11" id="KW-0732">Signal</keyword>
<dbReference type="GO" id="GO:0008233">
    <property type="term" value="F:peptidase activity"/>
    <property type="evidence" value="ECO:0007669"/>
    <property type="project" value="UniProtKB-KW"/>
</dbReference>
<evidence type="ECO:0000256" key="2">
    <source>
        <dbReference type="ARBA" id="ARBA00022512"/>
    </source>
</evidence>
<evidence type="ECO:0000256" key="4">
    <source>
        <dbReference type="ARBA" id="ARBA00022670"/>
    </source>
</evidence>
<dbReference type="CDD" id="cd02133">
    <property type="entry name" value="PA_C5a_like"/>
    <property type="match status" value="1"/>
</dbReference>
<feature type="compositionally biased region" description="Acidic residues" evidence="10">
    <location>
        <begin position="1320"/>
        <end position="1353"/>
    </location>
</feature>
<feature type="domain" description="SLH" evidence="12">
    <location>
        <begin position="1519"/>
        <end position="1581"/>
    </location>
</feature>
<comment type="caution">
    <text evidence="13">The sequence shown here is derived from an EMBL/GenBank/DDBJ whole genome shotgun (WGS) entry which is preliminary data.</text>
</comment>
<dbReference type="Gene3D" id="2.60.40.1080">
    <property type="match status" value="1"/>
</dbReference>
<dbReference type="PROSITE" id="PS00136">
    <property type="entry name" value="SUBTILASE_ASP"/>
    <property type="match status" value="1"/>
</dbReference>
<evidence type="ECO:0000256" key="1">
    <source>
        <dbReference type="ARBA" id="ARBA00011073"/>
    </source>
</evidence>
<evidence type="ECO:0000256" key="7">
    <source>
        <dbReference type="ARBA" id="ARBA00022825"/>
    </source>
</evidence>
<dbReference type="Pfam" id="PF00082">
    <property type="entry name" value="Peptidase_S8"/>
    <property type="match status" value="1"/>
</dbReference>
<dbReference type="PROSITE" id="PS51272">
    <property type="entry name" value="SLH"/>
    <property type="match status" value="3"/>
</dbReference>
<feature type="active site" description="Charge relay system" evidence="8">
    <location>
        <position position="314"/>
    </location>
</feature>
<organism evidence="13 14">
    <name type="scientific">Caldalkalibacillus horti</name>
    <dbReference type="NCBI Taxonomy" id="77523"/>
    <lineage>
        <taxon>Bacteria</taxon>
        <taxon>Bacillati</taxon>
        <taxon>Bacillota</taxon>
        <taxon>Bacilli</taxon>
        <taxon>Bacillales</taxon>
        <taxon>Bacillaceae</taxon>
        <taxon>Caldalkalibacillus</taxon>
    </lineage>
</organism>
<dbReference type="Gene3D" id="3.40.50.200">
    <property type="entry name" value="Peptidase S8/S53 domain"/>
    <property type="match status" value="2"/>
</dbReference>
<evidence type="ECO:0000259" key="12">
    <source>
        <dbReference type="PROSITE" id="PS51272"/>
    </source>
</evidence>
<dbReference type="SUPFAM" id="SSF52743">
    <property type="entry name" value="Subtilisin-like"/>
    <property type="match status" value="1"/>
</dbReference>
<dbReference type="PROSITE" id="PS00138">
    <property type="entry name" value="SUBTILASE_SER"/>
    <property type="match status" value="1"/>
</dbReference>
<evidence type="ECO:0000256" key="3">
    <source>
        <dbReference type="ARBA" id="ARBA00022525"/>
    </source>
</evidence>
<feature type="chain" id="PRO_5045842229" evidence="11">
    <location>
        <begin position="26"/>
        <end position="1707"/>
    </location>
</feature>
<dbReference type="Gene3D" id="3.50.30.30">
    <property type="match status" value="1"/>
</dbReference>
<dbReference type="InterPro" id="IPR010259">
    <property type="entry name" value="S8pro/Inhibitor_I9"/>
</dbReference>
<dbReference type="CDD" id="cd07474">
    <property type="entry name" value="Peptidases_S8_subtilisin_Vpr-like"/>
    <property type="match status" value="1"/>
</dbReference>
<feature type="domain" description="SLH" evidence="12">
    <location>
        <begin position="1583"/>
        <end position="1646"/>
    </location>
</feature>
<dbReference type="Pfam" id="PF02368">
    <property type="entry name" value="Big_2"/>
    <property type="match status" value="1"/>
</dbReference>
<dbReference type="InterPro" id="IPR022398">
    <property type="entry name" value="Peptidase_S8_His-AS"/>
</dbReference>
<feature type="signal peptide" evidence="11">
    <location>
        <begin position="1"/>
        <end position="25"/>
    </location>
</feature>
<dbReference type="InterPro" id="IPR023827">
    <property type="entry name" value="Peptidase_S8_Asp-AS"/>
</dbReference>
<protein>
    <submittedName>
        <fullName evidence="13">Minor extracellular serine protease Vpr</fullName>
        <ecNumber evidence="13">3.4.21.-</ecNumber>
    </submittedName>
</protein>
<keyword evidence="6 8" id="KW-0378">Hydrolase</keyword>
<dbReference type="InterPro" id="IPR034213">
    <property type="entry name" value="S8_Vpr-like"/>
</dbReference>
<dbReference type="InterPro" id="IPR000209">
    <property type="entry name" value="Peptidase_S8/S53_dom"/>
</dbReference>
<keyword evidence="7 8" id="KW-0720">Serine protease</keyword>
<dbReference type="SUPFAM" id="SSF52025">
    <property type="entry name" value="PA domain"/>
    <property type="match status" value="1"/>
</dbReference>
<dbReference type="PANTHER" id="PTHR43806">
    <property type="entry name" value="PEPTIDASE S8"/>
    <property type="match status" value="1"/>
</dbReference>
<dbReference type="InterPro" id="IPR001119">
    <property type="entry name" value="SLH_dom"/>
</dbReference>
<dbReference type="GO" id="GO:0006508">
    <property type="term" value="P:proteolysis"/>
    <property type="evidence" value="ECO:0007669"/>
    <property type="project" value="UniProtKB-KW"/>
</dbReference>
<keyword evidence="14" id="KW-1185">Reference proteome</keyword>
<evidence type="ECO:0000256" key="9">
    <source>
        <dbReference type="RuleBase" id="RU003355"/>
    </source>
</evidence>
<dbReference type="InterPro" id="IPR003343">
    <property type="entry name" value="Big_2"/>
</dbReference>
<dbReference type="Pfam" id="PF05922">
    <property type="entry name" value="Inhibitor_I9"/>
    <property type="match status" value="1"/>
</dbReference>
<dbReference type="InterPro" id="IPR003137">
    <property type="entry name" value="PA_domain"/>
</dbReference>
<evidence type="ECO:0000256" key="8">
    <source>
        <dbReference type="PROSITE-ProRule" id="PRU01240"/>
    </source>
</evidence>
<evidence type="ECO:0000313" key="14">
    <source>
        <dbReference type="Proteomes" id="UP001235840"/>
    </source>
</evidence>
<dbReference type="Proteomes" id="UP001235840">
    <property type="component" value="Unassembled WGS sequence"/>
</dbReference>
<evidence type="ECO:0000256" key="5">
    <source>
        <dbReference type="ARBA" id="ARBA00022729"/>
    </source>
</evidence>
<dbReference type="Pfam" id="PF02225">
    <property type="entry name" value="PA"/>
    <property type="match status" value="1"/>
</dbReference>
<keyword evidence="4 8" id="KW-0645">Protease</keyword>
<feature type="active site" description="Charge relay system" evidence="8">
    <location>
        <position position="254"/>
    </location>
</feature>
<dbReference type="InterPro" id="IPR050131">
    <property type="entry name" value="Peptidase_S8_subtilisin-like"/>
</dbReference>
<dbReference type="PRINTS" id="PR00723">
    <property type="entry name" value="SUBTILISIN"/>
</dbReference>
<evidence type="ECO:0000256" key="10">
    <source>
        <dbReference type="SAM" id="MobiDB-lite"/>
    </source>
</evidence>
<dbReference type="Gene3D" id="2.60.40.680">
    <property type="match status" value="1"/>
</dbReference>
<feature type="region of interest" description="Disordered" evidence="10">
    <location>
        <begin position="1317"/>
        <end position="1353"/>
    </location>
</feature>
<feature type="domain" description="SLH" evidence="12">
    <location>
        <begin position="1649"/>
        <end position="1707"/>
    </location>
</feature>
<feature type="active site" description="Charge relay system" evidence="8">
    <location>
        <position position="644"/>
    </location>
</feature>
<keyword evidence="3" id="KW-0964">Secreted</keyword>
<dbReference type="PROSITE" id="PS00137">
    <property type="entry name" value="SUBTILASE_HIS"/>
    <property type="match status" value="1"/>
</dbReference>
<dbReference type="PROSITE" id="PS51892">
    <property type="entry name" value="SUBTILASE"/>
    <property type="match status" value="1"/>
</dbReference>
<reference evidence="13 14" key="1">
    <citation type="submission" date="2023-07" db="EMBL/GenBank/DDBJ databases">
        <title>Genomic Encyclopedia of Type Strains, Phase IV (KMG-IV): sequencing the most valuable type-strain genomes for metagenomic binning, comparative biology and taxonomic classification.</title>
        <authorList>
            <person name="Goeker M."/>
        </authorList>
    </citation>
    <scope>NUCLEOTIDE SEQUENCE [LARGE SCALE GENOMIC DNA]</scope>
    <source>
        <strain evidence="13 14">DSM 12751</strain>
    </source>
</reference>
<comment type="similarity">
    <text evidence="1 8 9">Belongs to the peptidase S8 family.</text>
</comment>
<dbReference type="EC" id="3.4.21.-" evidence="13"/>
<dbReference type="PANTHER" id="PTHR43806:SF65">
    <property type="entry name" value="SERINE PROTEASE APRX"/>
    <property type="match status" value="1"/>
</dbReference>
<evidence type="ECO:0000256" key="6">
    <source>
        <dbReference type="ARBA" id="ARBA00022801"/>
    </source>
</evidence>
<dbReference type="InterPro" id="IPR036852">
    <property type="entry name" value="Peptidase_S8/S53_dom_sf"/>
</dbReference>
<dbReference type="InterPro" id="IPR023828">
    <property type="entry name" value="Peptidase_S8_Ser-AS"/>
</dbReference>
<gene>
    <name evidence="13" type="ORF">J2S11_002267</name>
</gene>
<dbReference type="SMART" id="SM00635">
    <property type="entry name" value="BID_2"/>
    <property type="match status" value="1"/>
</dbReference>
<dbReference type="InterPro" id="IPR015500">
    <property type="entry name" value="Peptidase_S8_subtilisin-rel"/>
</dbReference>
<sequence>MKKRLTSALLSILLIFSLLLPTVGATDSTTLTESSHSLIPKFENTSIDLDQIGLNPTKTLIQDRNNKAIEGDQKVNKELDGADDLSQSDETNYSSVQSAKNFVPESSSKERISVIVELEETPTEVFEVQMKGQMQSFNTGRIPIQSQHQKIELQQRSFKSQAQSQLNVEIGREFSTIFNGMSLTIAADQVEELLHIPGVKAVYPNSTVYSTEVITSSETIIPFMSGSTPFIGSDQFWDLPEGITGEGLKVGIIDTGVDRNHPDLVGAIPEDGYWGYDFVNNDEEPYETTKDDFLNDPNNPPEVNENGRTYYTSHGTHVAGTVAGRGVGRGNQDDDDEEDDDENVVINEVASTGIRGVAPGSTIYAYKVLGPYGSGSTDNVIAAIERAVEDGMDIINLSLGADSNNQYSADAIAANNAAYAGVITVISNGNSGDGAGTVTTPATAELAISVGASKPPLQTPFVEIVGNNTAYYLDPFTGTPPLDDLTEEYEVIYAGLGKAEDFEDIDQDFEGRIALIKRGEISFTEKVQHAMGAGAAGVLIYNNLPGALESGTIVDPANPLEDPIPTYGLSGLDGDQLAERLESSGGLEISFGSREEEDIIASFSSRGPARPLQSIKPDLSAPGVGIVSSVPDYEGWYKPSNGTSMAAPHVAGAAALIMQKYPSLDHFEIKALLMNNTVSLNDRQGQRYNHMTQGTGRIALDRVLDAKVVASVAETSEAVEQGNVVTHHTGSMSFGYVGQGETVSRTVTLKDIVGENSSYATEVVWHSTPAGHISFPSQVGVSSDSSEQYTFELTIDNEVASNRRYEGELFLRESGGSHVIRIPFSMFVGVDNVVSNLSISPSIFSPEGSEEGLGRGDKTNISYLLSSAISSFSLDVYSVEIIEEEENGETEIYESLTWLGTAYQALDGKEAGIDNLEWDGKYVRAGTELTLDDGYYKMVPWVRTEDIDKEVPETQSAVSFIVDREAPEYTMDSNIEIDYDDQTATLRGQIDYDLLVEELVKVENTPFTYNDVIFIAVMYDHGSGLNQVNGWIDDQGLFEVEVPLVSGTNTLELYVYDLVDNGKDVPSEVLEVEFDVVEEDQVSIQATPSQIQENDSFELDVRFGVSREVYAASFDLIYDSSLANVAVSPSPQFEQHQQAHNPDAQLEINDEIIHDEGLTRRSYSIALNEVDTGFEGSGSLATFQFDNVPGGQYELTLENVELIGVEGVPIHPTVRNGTANVSVETETVEFTGISVEPSQLSLEVGETRDITVLANYSNDTSRNITSDVQFEVLSEDIVVIEEGSVTALAEGEAEIIISYQNEVESIHDSLSYFVTVREEGSEEPEVPEEPETPEEPEEPEVPEEPETPEWPEEEDYFEPEYITPQPQLPQGVADQVRTEIKANEETVIELESGLTLTIPAGAIGLENASIRVREATEEATAELLERLRLNESLQPFGVYYDFDILDENGLRVQIDRFQEPLIITIPVEDIDTGELSKEKLSLHKIINNRSAQFRGGRLVDDQIVTELHSFSRYMLMGNDTSYSDVTAGSFPWAIHEIEVLGSKNIIFGKTDLLFDPNAPITRAEFTALLVRTLGIDLGQEERSRAFFSDVESTEWHYDVIQTAVAKQWVTGYTESQFAPAQPITRGEMATILARALQELGVQQGGTVALQSFNDRASFKDWAEAGISTVVEAGVMQGRSGNRFEADELSTRAEAAVVMYRIFNELYR</sequence>
<dbReference type="EMBL" id="JAUSTY010000008">
    <property type="protein sequence ID" value="MDQ0166363.1"/>
    <property type="molecule type" value="Genomic_DNA"/>
</dbReference>
<proteinExistence type="inferred from homology"/>
<feature type="region of interest" description="Disordered" evidence="10">
    <location>
        <begin position="321"/>
        <end position="340"/>
    </location>
</feature>
<name>A0ABT9VZD6_9BACI</name>
<dbReference type="Pfam" id="PF00395">
    <property type="entry name" value="SLH"/>
    <property type="match status" value="3"/>
</dbReference>
<keyword evidence="2" id="KW-0134">Cell wall</keyword>
<dbReference type="InterPro" id="IPR046450">
    <property type="entry name" value="PA_dom_sf"/>
</dbReference>
<dbReference type="RefSeq" id="WP_307394506.1">
    <property type="nucleotide sequence ID" value="NZ_BAAADK010000020.1"/>
</dbReference>
<accession>A0ABT9VZD6</accession>
<evidence type="ECO:0000256" key="11">
    <source>
        <dbReference type="SAM" id="SignalP"/>
    </source>
</evidence>